<feature type="disulfide bond" evidence="9">
    <location>
        <begin position="452"/>
        <end position="464"/>
    </location>
</feature>
<organism evidence="12 13">
    <name type="scientific">Chilo suppressalis</name>
    <name type="common">Asiatic rice borer moth</name>
    <dbReference type="NCBI Taxonomy" id="168631"/>
    <lineage>
        <taxon>Eukaryota</taxon>
        <taxon>Metazoa</taxon>
        <taxon>Ecdysozoa</taxon>
        <taxon>Arthropoda</taxon>
        <taxon>Hexapoda</taxon>
        <taxon>Insecta</taxon>
        <taxon>Pterygota</taxon>
        <taxon>Neoptera</taxon>
        <taxon>Endopterygota</taxon>
        <taxon>Lepidoptera</taxon>
        <taxon>Glossata</taxon>
        <taxon>Ditrysia</taxon>
        <taxon>Pyraloidea</taxon>
        <taxon>Crambidae</taxon>
        <taxon>Crambinae</taxon>
        <taxon>Chilo</taxon>
    </lineage>
</organism>
<evidence type="ECO:0000256" key="7">
    <source>
        <dbReference type="ARBA" id="ARBA00023170"/>
    </source>
</evidence>
<dbReference type="InterPro" id="IPR036055">
    <property type="entry name" value="LDL_receptor-like_sf"/>
</dbReference>
<evidence type="ECO:0000256" key="4">
    <source>
        <dbReference type="ARBA" id="ARBA00022989"/>
    </source>
</evidence>
<dbReference type="EMBL" id="OU963897">
    <property type="protein sequence ID" value="CAH0405384.1"/>
    <property type="molecule type" value="Genomic_DNA"/>
</dbReference>
<name>A0ABN8B9Q0_CHISP</name>
<dbReference type="PROSITE" id="PS50068">
    <property type="entry name" value="LDLRA_2"/>
    <property type="match status" value="4"/>
</dbReference>
<dbReference type="Proteomes" id="UP001153292">
    <property type="component" value="Chromosome 4"/>
</dbReference>
<feature type="disulfide bond" evidence="9">
    <location>
        <begin position="459"/>
        <end position="477"/>
    </location>
</feature>
<evidence type="ECO:0000256" key="11">
    <source>
        <dbReference type="SAM" id="Phobius"/>
    </source>
</evidence>
<evidence type="ECO:0000256" key="3">
    <source>
        <dbReference type="ARBA" id="ARBA00022737"/>
    </source>
</evidence>
<proteinExistence type="predicted"/>
<feature type="disulfide bond" evidence="9">
    <location>
        <begin position="433"/>
        <end position="448"/>
    </location>
</feature>
<evidence type="ECO:0000256" key="1">
    <source>
        <dbReference type="ARBA" id="ARBA00004167"/>
    </source>
</evidence>
<evidence type="ECO:0000256" key="6">
    <source>
        <dbReference type="ARBA" id="ARBA00023157"/>
    </source>
</evidence>
<dbReference type="InterPro" id="IPR051221">
    <property type="entry name" value="LDLR-related"/>
</dbReference>
<feature type="disulfide bond" evidence="9">
    <location>
        <begin position="383"/>
        <end position="401"/>
    </location>
</feature>
<evidence type="ECO:0000313" key="13">
    <source>
        <dbReference type="Proteomes" id="UP001153292"/>
    </source>
</evidence>
<comment type="caution">
    <text evidence="9">Lacks conserved residue(s) required for the propagation of feature annotation.</text>
</comment>
<reference evidence="12" key="1">
    <citation type="submission" date="2021-12" db="EMBL/GenBank/DDBJ databases">
        <authorList>
            <person name="King R."/>
        </authorList>
    </citation>
    <scope>NUCLEOTIDE SEQUENCE</scope>
</reference>
<evidence type="ECO:0000256" key="5">
    <source>
        <dbReference type="ARBA" id="ARBA00023136"/>
    </source>
</evidence>
<feature type="disulfide bond" evidence="9">
    <location>
        <begin position="491"/>
        <end position="503"/>
    </location>
</feature>
<dbReference type="InterPro" id="IPR002172">
    <property type="entry name" value="LDrepeatLR_classA_rpt"/>
</dbReference>
<evidence type="ECO:0000256" key="8">
    <source>
        <dbReference type="ARBA" id="ARBA00023180"/>
    </source>
</evidence>
<feature type="disulfide bond" evidence="9">
    <location>
        <begin position="498"/>
        <end position="516"/>
    </location>
</feature>
<feature type="disulfide bond" evidence="9">
    <location>
        <begin position="510"/>
        <end position="525"/>
    </location>
</feature>
<keyword evidence="4 11" id="KW-1133">Transmembrane helix</keyword>
<evidence type="ECO:0000256" key="9">
    <source>
        <dbReference type="PROSITE-ProRule" id="PRU00124"/>
    </source>
</evidence>
<dbReference type="PROSITE" id="PS01209">
    <property type="entry name" value="LDLRA_1"/>
    <property type="match status" value="2"/>
</dbReference>
<dbReference type="SUPFAM" id="SSF57424">
    <property type="entry name" value="LDL receptor-like module"/>
    <property type="match status" value="4"/>
</dbReference>
<dbReference type="PANTHER" id="PTHR22722">
    <property type="entry name" value="LOW-DENSITY LIPOPROTEIN RECEPTOR-RELATED PROTEIN 2-RELATED"/>
    <property type="match status" value="1"/>
</dbReference>
<evidence type="ECO:0000313" key="12">
    <source>
        <dbReference type="EMBL" id="CAH0405384.1"/>
    </source>
</evidence>
<gene>
    <name evidence="12" type="ORF">CHILSU_LOCUS8748</name>
</gene>
<evidence type="ECO:0000256" key="10">
    <source>
        <dbReference type="SAM" id="MobiDB-lite"/>
    </source>
</evidence>
<keyword evidence="7" id="KW-0675">Receptor</keyword>
<dbReference type="CDD" id="cd00112">
    <property type="entry name" value="LDLa"/>
    <property type="match status" value="4"/>
</dbReference>
<protein>
    <submittedName>
        <fullName evidence="12">Uncharacterized protein</fullName>
    </submittedName>
</protein>
<keyword evidence="8" id="KW-0325">Glycoprotein</keyword>
<dbReference type="InterPro" id="IPR023415">
    <property type="entry name" value="LDLR_class-A_CS"/>
</dbReference>
<feature type="compositionally biased region" description="Polar residues" evidence="10">
    <location>
        <begin position="75"/>
        <end position="91"/>
    </location>
</feature>
<keyword evidence="5 11" id="KW-0472">Membrane</keyword>
<feature type="transmembrane region" description="Helical" evidence="11">
    <location>
        <begin position="190"/>
        <end position="210"/>
    </location>
</feature>
<dbReference type="Pfam" id="PF00057">
    <property type="entry name" value="Ldl_recept_a"/>
    <property type="match status" value="3"/>
</dbReference>
<keyword evidence="6 9" id="KW-1015">Disulfide bond</keyword>
<feature type="disulfide bond" evidence="9">
    <location>
        <begin position="376"/>
        <end position="388"/>
    </location>
</feature>
<keyword evidence="2 11" id="KW-0812">Transmembrane</keyword>
<dbReference type="PRINTS" id="PR00261">
    <property type="entry name" value="LDLRECEPTOR"/>
</dbReference>
<evidence type="ECO:0000256" key="2">
    <source>
        <dbReference type="ARBA" id="ARBA00022692"/>
    </source>
</evidence>
<accession>A0ABN8B9Q0</accession>
<dbReference type="SMART" id="SM00192">
    <property type="entry name" value="LDLa"/>
    <property type="match status" value="4"/>
</dbReference>
<feature type="region of interest" description="Disordered" evidence="10">
    <location>
        <begin position="70"/>
        <end position="91"/>
    </location>
</feature>
<dbReference type="Gene3D" id="4.10.400.10">
    <property type="entry name" value="Low-density Lipoprotein Receptor"/>
    <property type="match status" value="4"/>
</dbReference>
<keyword evidence="3" id="KW-0677">Repeat</keyword>
<sequence length="526" mass="58167">MTLSNGIDDFLGTKTDIFDDSNWETLYCSHLWSNSHLRKAILGAPCSNKRVVKYCYTCKGKIRRYEIQPSDDSFLPNNHSTPTRSIQTGNPGLPLTISQESSLNVISLDLSGDKLVSKGNNTSRNVDDNPSIPTISRQVDSSFRQKFTSYDMRTNEINQRRLRKSLKGIGCIVNLALNDNAVKKRTQIQACSISVMILAIIVISFVLVNFTNPNYTRATSIESTTVVPTKITDSNETSSAIINLTTRPAIATTLSVTDITETVKAETITEENSSLIVSVISKIRKNVRTFPKDIKKESLKPKEIINRDVSQRFCSCQTNEVCMLDENSGTSICRKAIDNEDPTGCGGLCAIETEACQLVDRLRGVRVCRLLSLVTCSPQEWRCRNGLCVKADQRCDGSIQCYDRSDEMHCDCDLTKQFRCGHSISCFSNTKLCDGIIDCWDGFDELNCTSECPGDQFTCTNGQCIISSRFCDNLADCMDGSDEPHGCDGGCSAQELRCANSRCVPRAARCDGRDHCGDSSDELHCS</sequence>
<comment type="subcellular location">
    <subcellularLocation>
        <location evidence="1">Membrane</location>
        <topology evidence="1">Single-pass membrane protein</topology>
    </subcellularLocation>
</comment>
<keyword evidence="13" id="KW-1185">Reference proteome</keyword>
<feature type="disulfide bond" evidence="9">
    <location>
        <begin position="395"/>
        <end position="410"/>
    </location>
</feature>